<dbReference type="Proteomes" id="UP000067626">
    <property type="component" value="Chromosome"/>
</dbReference>
<reference evidence="2 3" key="1">
    <citation type="submission" date="2015-07" db="EMBL/GenBank/DDBJ databases">
        <title>Genome analysis of myxobacterium Chondromyces crocatus Cm c5 reveals a high potential for natural compound synthesis and the genetic basis for the loss of fruiting body formation.</title>
        <authorList>
            <person name="Zaburannyi N."/>
            <person name="Bunk B."/>
            <person name="Maier J."/>
            <person name="Overmann J."/>
            <person name="Mueller R."/>
        </authorList>
    </citation>
    <scope>NUCLEOTIDE SEQUENCE [LARGE SCALE GENOMIC DNA]</scope>
    <source>
        <strain evidence="2 3">Cm c5</strain>
    </source>
</reference>
<organism evidence="2 3">
    <name type="scientific">Chondromyces crocatus</name>
    <dbReference type="NCBI Taxonomy" id="52"/>
    <lineage>
        <taxon>Bacteria</taxon>
        <taxon>Pseudomonadati</taxon>
        <taxon>Myxococcota</taxon>
        <taxon>Polyangia</taxon>
        <taxon>Polyangiales</taxon>
        <taxon>Polyangiaceae</taxon>
        <taxon>Chondromyces</taxon>
    </lineage>
</organism>
<keyword evidence="3" id="KW-1185">Reference proteome</keyword>
<name>A0A0K1E8C0_CHOCO</name>
<sequence length="171" mass="18971">MVVVNLPADTRQGVVDTDLRQVGAIHSRAAMARLVVVSPSKMLMGSHRSRALTLTRPRKVVMGCRKAGMAHLHNRKAGMVHLHNRKVVMGRRRSRVAMAHLHNRKVVMGRLRSRVAMARHHSHRAATERPRPRGGDSRSSLLAMDSTLPRAAVMALRRARSSSRGTVLPPM</sequence>
<proteinExistence type="predicted"/>
<feature type="region of interest" description="Disordered" evidence="1">
    <location>
        <begin position="116"/>
        <end position="141"/>
    </location>
</feature>
<protein>
    <submittedName>
        <fullName evidence="2">Uncharacterized protein</fullName>
    </submittedName>
</protein>
<dbReference type="EMBL" id="CP012159">
    <property type="protein sequence ID" value="AKT36942.1"/>
    <property type="molecule type" value="Genomic_DNA"/>
</dbReference>
<feature type="compositionally biased region" description="Basic and acidic residues" evidence="1">
    <location>
        <begin position="125"/>
        <end position="136"/>
    </location>
</feature>
<evidence type="ECO:0000313" key="2">
    <source>
        <dbReference type="EMBL" id="AKT36942.1"/>
    </source>
</evidence>
<evidence type="ECO:0000313" key="3">
    <source>
        <dbReference type="Proteomes" id="UP000067626"/>
    </source>
</evidence>
<dbReference type="KEGG" id="ccro:CMC5_010630"/>
<dbReference type="AlphaFoldDB" id="A0A0K1E8C0"/>
<accession>A0A0K1E8C0</accession>
<evidence type="ECO:0000256" key="1">
    <source>
        <dbReference type="SAM" id="MobiDB-lite"/>
    </source>
</evidence>
<gene>
    <name evidence="2" type="ORF">CMC5_010630</name>
</gene>